<dbReference type="InterPro" id="IPR006222">
    <property type="entry name" value="GCVT_N"/>
</dbReference>
<evidence type="ECO:0000256" key="1">
    <source>
        <dbReference type="ARBA" id="ARBA00008609"/>
    </source>
</evidence>
<evidence type="ECO:0000256" key="4">
    <source>
        <dbReference type="ARBA" id="ARBA00022679"/>
    </source>
</evidence>
<dbReference type="FunFam" id="3.30.70.1400:FF:000001">
    <property type="entry name" value="Aminomethyltransferase"/>
    <property type="match status" value="1"/>
</dbReference>
<evidence type="ECO:0000256" key="8">
    <source>
        <dbReference type="PIRSR" id="PIRSR006487-1"/>
    </source>
</evidence>
<dbReference type="FunFam" id="2.40.30.110:FF:000003">
    <property type="entry name" value="Aminomethyltransferase"/>
    <property type="match status" value="1"/>
</dbReference>
<evidence type="ECO:0000256" key="3">
    <source>
        <dbReference type="ARBA" id="ARBA00022576"/>
    </source>
</evidence>
<feature type="domain" description="GCVT N-terminal" evidence="9">
    <location>
        <begin position="7"/>
        <end position="265"/>
    </location>
</feature>
<dbReference type="Gene3D" id="3.30.1360.120">
    <property type="entry name" value="Probable tRNA modification gtpase trme, domain 1"/>
    <property type="match status" value="1"/>
</dbReference>
<evidence type="ECO:0000256" key="5">
    <source>
        <dbReference type="ARBA" id="ARBA00031395"/>
    </source>
</evidence>
<dbReference type="NCBIfam" id="NF001567">
    <property type="entry name" value="PRK00389.1"/>
    <property type="match status" value="1"/>
</dbReference>
<comment type="similarity">
    <text evidence="1 7">Belongs to the GcvT family.</text>
</comment>
<dbReference type="PIRSF" id="PIRSF006487">
    <property type="entry name" value="GcvT"/>
    <property type="match status" value="1"/>
</dbReference>
<dbReference type="Gene3D" id="2.40.30.110">
    <property type="entry name" value="Aminomethyltransferase beta-barrel domains"/>
    <property type="match status" value="1"/>
</dbReference>
<dbReference type="Gene3D" id="4.10.1250.10">
    <property type="entry name" value="Aminomethyltransferase fragment"/>
    <property type="match status" value="1"/>
</dbReference>
<dbReference type="EC" id="2.1.2.10" evidence="2 7"/>
<dbReference type="SUPFAM" id="SSF101790">
    <property type="entry name" value="Aminomethyltransferase beta-barrel domain"/>
    <property type="match status" value="1"/>
</dbReference>
<evidence type="ECO:0000256" key="7">
    <source>
        <dbReference type="HAMAP-Rule" id="MF_00259"/>
    </source>
</evidence>
<dbReference type="GO" id="GO:0008168">
    <property type="term" value="F:methyltransferase activity"/>
    <property type="evidence" value="ECO:0007669"/>
    <property type="project" value="UniProtKB-KW"/>
</dbReference>
<sequence length="368" mass="40724">MPRRTALYDRHVRLGGKMVKFAGFEMPVAYQKGIMSEAKRVRSTAGLFDVSHMGEIEITGSDALEFLSKIITNDAASLNEFQVQYTCMCYPDGGIVDDLLVYRLRDKYLLVVNAANTMNDLEWIVDYKLGFAGTVSIENTSNSISQLALQGPDSQRILGKLVDLDLEEIKYYYCQYTKVAGKEVLVSRTGYTGEDGFEIYSNVDDAGLLWDAILEAGNESEIEPVALGARDLLRLEMGYCLYGYDIDETTTPLEARLGWVTKLKKDEFVGKDALVKQKEGGLKRRLVSFEVKGKAIARQGYSILSDGRRIGDVTSGNFSPNIEKSIGMGYVELGLEAEGTGIEIDVRGKSVEGVIINSPFVKSTSLKR</sequence>
<feature type="binding site" evidence="8">
    <location>
        <position position="198"/>
    </location>
    <ligand>
        <name>substrate</name>
    </ligand>
</feature>
<dbReference type="InterPro" id="IPR022903">
    <property type="entry name" value="GcvT_bac"/>
</dbReference>
<name>A0A523UP52_UNCT6</name>
<evidence type="ECO:0000259" key="10">
    <source>
        <dbReference type="Pfam" id="PF08669"/>
    </source>
</evidence>
<proteinExistence type="inferred from homology"/>
<dbReference type="InterPro" id="IPR006223">
    <property type="entry name" value="GcvT"/>
</dbReference>
<evidence type="ECO:0000313" key="11">
    <source>
        <dbReference type="EMBL" id="TET44314.1"/>
    </source>
</evidence>
<comment type="function">
    <text evidence="7">The glycine cleavage system catalyzes the degradation of glycine.</text>
</comment>
<dbReference type="Pfam" id="PF08669">
    <property type="entry name" value="GCV_T_C"/>
    <property type="match status" value="1"/>
</dbReference>
<evidence type="ECO:0000256" key="2">
    <source>
        <dbReference type="ARBA" id="ARBA00012616"/>
    </source>
</evidence>
<protein>
    <recommendedName>
        <fullName evidence="2 7">Aminomethyltransferase</fullName>
        <ecNumber evidence="2 7">2.1.2.10</ecNumber>
    </recommendedName>
    <alternativeName>
        <fullName evidence="5 7">Glycine cleavage system T protein</fullName>
    </alternativeName>
</protein>
<comment type="caution">
    <text evidence="11">The sequence shown here is derived from an EMBL/GenBank/DDBJ whole genome shotgun (WGS) entry which is preliminary data.</text>
</comment>
<feature type="domain" description="Aminomethyltransferase C-terminal" evidence="10">
    <location>
        <begin position="284"/>
        <end position="362"/>
    </location>
</feature>
<dbReference type="Pfam" id="PF01571">
    <property type="entry name" value="GCV_T"/>
    <property type="match status" value="1"/>
</dbReference>
<dbReference type="InterPro" id="IPR028896">
    <property type="entry name" value="GcvT/YgfZ/DmdA"/>
</dbReference>
<comment type="subunit">
    <text evidence="7">The glycine cleavage system is composed of four proteins: P, T, L and H.</text>
</comment>
<dbReference type="AlphaFoldDB" id="A0A523UP52"/>
<dbReference type="InterPro" id="IPR027266">
    <property type="entry name" value="TrmE/GcvT-like"/>
</dbReference>
<dbReference type="PANTHER" id="PTHR43757">
    <property type="entry name" value="AMINOMETHYLTRANSFERASE"/>
    <property type="match status" value="1"/>
</dbReference>
<keyword evidence="4 7" id="KW-0808">Transferase</keyword>
<dbReference type="EMBL" id="SOJN01000129">
    <property type="protein sequence ID" value="TET44314.1"/>
    <property type="molecule type" value="Genomic_DNA"/>
</dbReference>
<evidence type="ECO:0000256" key="6">
    <source>
        <dbReference type="ARBA" id="ARBA00047665"/>
    </source>
</evidence>
<dbReference type="Gene3D" id="3.30.70.1400">
    <property type="entry name" value="Aminomethyltransferase beta-barrel domains"/>
    <property type="match status" value="1"/>
</dbReference>
<dbReference type="HAMAP" id="MF_00259">
    <property type="entry name" value="GcvT"/>
    <property type="match status" value="1"/>
</dbReference>
<dbReference type="GO" id="GO:0008483">
    <property type="term" value="F:transaminase activity"/>
    <property type="evidence" value="ECO:0007669"/>
    <property type="project" value="UniProtKB-KW"/>
</dbReference>
<dbReference type="SUPFAM" id="SSF103025">
    <property type="entry name" value="Folate-binding domain"/>
    <property type="match status" value="1"/>
</dbReference>
<dbReference type="PANTHER" id="PTHR43757:SF2">
    <property type="entry name" value="AMINOMETHYLTRANSFERASE, MITOCHONDRIAL"/>
    <property type="match status" value="1"/>
</dbReference>
<gene>
    <name evidence="7 11" type="primary">gcvT</name>
    <name evidence="11" type="ORF">E3J62_10675</name>
</gene>
<reference evidence="11 12" key="1">
    <citation type="submission" date="2019-03" db="EMBL/GenBank/DDBJ databases">
        <title>Metabolic potential of uncultured bacteria and archaea associated with petroleum seepage in deep-sea sediments.</title>
        <authorList>
            <person name="Dong X."/>
            <person name="Hubert C."/>
        </authorList>
    </citation>
    <scope>NUCLEOTIDE SEQUENCE [LARGE SCALE GENOMIC DNA]</scope>
    <source>
        <strain evidence="11">E44_bin18</strain>
    </source>
</reference>
<keyword evidence="3 7" id="KW-0032">Aminotransferase</keyword>
<dbReference type="Proteomes" id="UP000315525">
    <property type="component" value="Unassembled WGS sequence"/>
</dbReference>
<evidence type="ECO:0000259" key="9">
    <source>
        <dbReference type="Pfam" id="PF01571"/>
    </source>
</evidence>
<keyword evidence="11" id="KW-0489">Methyltransferase</keyword>
<dbReference type="NCBIfam" id="TIGR00528">
    <property type="entry name" value="gcvT"/>
    <property type="match status" value="1"/>
</dbReference>
<dbReference type="GO" id="GO:0032259">
    <property type="term" value="P:methylation"/>
    <property type="evidence" value="ECO:0007669"/>
    <property type="project" value="UniProtKB-KW"/>
</dbReference>
<dbReference type="GO" id="GO:0005960">
    <property type="term" value="C:glycine cleavage complex"/>
    <property type="evidence" value="ECO:0007669"/>
    <property type="project" value="InterPro"/>
</dbReference>
<dbReference type="InterPro" id="IPR029043">
    <property type="entry name" value="GcvT/YgfZ_C"/>
</dbReference>
<evidence type="ECO:0000313" key="12">
    <source>
        <dbReference type="Proteomes" id="UP000315525"/>
    </source>
</evidence>
<dbReference type="GO" id="GO:0019464">
    <property type="term" value="P:glycine decarboxylation via glycine cleavage system"/>
    <property type="evidence" value="ECO:0007669"/>
    <property type="project" value="UniProtKB-UniRule"/>
</dbReference>
<accession>A0A523UP52</accession>
<dbReference type="GO" id="GO:0004047">
    <property type="term" value="F:aminomethyltransferase activity"/>
    <property type="evidence" value="ECO:0007669"/>
    <property type="project" value="UniProtKB-UniRule"/>
</dbReference>
<organism evidence="11 12">
    <name type="scientific">candidate division TA06 bacterium</name>
    <dbReference type="NCBI Taxonomy" id="2250710"/>
    <lineage>
        <taxon>Bacteria</taxon>
        <taxon>Bacteria division TA06</taxon>
    </lineage>
</organism>
<dbReference type="FunFam" id="4.10.1250.10:FF:000001">
    <property type="entry name" value="Aminomethyltransferase"/>
    <property type="match status" value="1"/>
</dbReference>
<comment type="catalytic activity">
    <reaction evidence="6 7">
        <text>N(6)-[(R)-S(8)-aminomethyldihydrolipoyl]-L-lysyl-[protein] + (6S)-5,6,7,8-tetrahydrofolate = N(6)-[(R)-dihydrolipoyl]-L-lysyl-[protein] + (6R)-5,10-methylene-5,6,7,8-tetrahydrofolate + NH4(+)</text>
        <dbReference type="Rhea" id="RHEA:16945"/>
        <dbReference type="Rhea" id="RHEA-COMP:10475"/>
        <dbReference type="Rhea" id="RHEA-COMP:10492"/>
        <dbReference type="ChEBI" id="CHEBI:15636"/>
        <dbReference type="ChEBI" id="CHEBI:28938"/>
        <dbReference type="ChEBI" id="CHEBI:57453"/>
        <dbReference type="ChEBI" id="CHEBI:83100"/>
        <dbReference type="ChEBI" id="CHEBI:83143"/>
        <dbReference type="EC" id="2.1.2.10"/>
    </reaction>
</comment>
<dbReference type="GO" id="GO:0005829">
    <property type="term" value="C:cytosol"/>
    <property type="evidence" value="ECO:0007669"/>
    <property type="project" value="TreeGrafter"/>
</dbReference>
<dbReference type="InterPro" id="IPR013977">
    <property type="entry name" value="GcvT_C"/>
</dbReference>